<evidence type="ECO:0000256" key="10">
    <source>
        <dbReference type="ARBA" id="ARBA00023180"/>
    </source>
</evidence>
<evidence type="ECO:0000256" key="3">
    <source>
        <dbReference type="ARBA" id="ARBA00006027"/>
    </source>
</evidence>
<dbReference type="InterPro" id="IPR035513">
    <property type="entry name" value="Invertase/methylesterase_inhib"/>
</dbReference>
<reference evidence="17 18" key="1">
    <citation type="journal article" date="2019" name="Plant Biotechnol. J.">
        <title>The red bayberry genome and genetic basis of sex determination.</title>
        <authorList>
            <person name="Jia H.M."/>
            <person name="Jia H.J."/>
            <person name="Cai Q.L."/>
            <person name="Wang Y."/>
            <person name="Zhao H.B."/>
            <person name="Yang W.F."/>
            <person name="Wang G.Y."/>
            <person name="Li Y.H."/>
            <person name="Zhan D.L."/>
            <person name="Shen Y.T."/>
            <person name="Niu Q.F."/>
            <person name="Chang L."/>
            <person name="Qiu J."/>
            <person name="Zhao L."/>
            <person name="Xie H.B."/>
            <person name="Fu W.Y."/>
            <person name="Jin J."/>
            <person name="Li X.W."/>
            <person name="Jiao Y."/>
            <person name="Zhou C.C."/>
            <person name="Tu T."/>
            <person name="Chai C.Y."/>
            <person name="Gao J.L."/>
            <person name="Fan L.J."/>
            <person name="van de Weg E."/>
            <person name="Wang J.Y."/>
            <person name="Gao Z.S."/>
        </authorList>
    </citation>
    <scope>NUCLEOTIDE SEQUENCE [LARGE SCALE GENOMIC DNA]</scope>
    <source>
        <tissue evidence="17">Leaves</tissue>
    </source>
</reference>
<dbReference type="Gene3D" id="2.160.20.10">
    <property type="entry name" value="Single-stranded right-handed beta-helix, Pectin lyase-like"/>
    <property type="match status" value="1"/>
</dbReference>
<dbReference type="Pfam" id="PF01095">
    <property type="entry name" value="Pectinesterase"/>
    <property type="match status" value="1"/>
</dbReference>
<comment type="caution">
    <text evidence="17">The sequence shown here is derived from an EMBL/GenBank/DDBJ whole genome shotgun (WGS) entry which is preliminary data.</text>
</comment>
<dbReference type="CDD" id="cd15798">
    <property type="entry name" value="PMEI-like_3"/>
    <property type="match status" value="1"/>
</dbReference>
<keyword evidence="15" id="KW-0812">Transmembrane</keyword>
<keyword evidence="15" id="KW-0472">Membrane</keyword>
<dbReference type="FunFam" id="1.20.140.40:FF:000001">
    <property type="entry name" value="Pectinesterase"/>
    <property type="match status" value="1"/>
</dbReference>
<dbReference type="InterPro" id="IPR011050">
    <property type="entry name" value="Pectin_lyase_fold/virulence"/>
</dbReference>
<evidence type="ECO:0000256" key="9">
    <source>
        <dbReference type="ARBA" id="ARBA00023157"/>
    </source>
</evidence>
<dbReference type="SUPFAM" id="SSF51126">
    <property type="entry name" value="Pectin lyase-like"/>
    <property type="match status" value="1"/>
</dbReference>
<keyword evidence="8 14" id="KW-0063">Aspartyl esterase</keyword>
<comment type="pathway">
    <text evidence="2 14">Glycan metabolism; pectin degradation; 2-dehydro-3-deoxy-D-gluconate from pectin: step 1/5.</text>
</comment>
<evidence type="ECO:0000313" key="18">
    <source>
        <dbReference type="Proteomes" id="UP000516437"/>
    </source>
</evidence>
<gene>
    <name evidence="17" type="ORF">CJ030_MR1G018592</name>
</gene>
<evidence type="ECO:0000313" key="17">
    <source>
        <dbReference type="EMBL" id="KAB1225515.1"/>
    </source>
</evidence>
<evidence type="ECO:0000256" key="13">
    <source>
        <dbReference type="PROSITE-ProRule" id="PRU10040"/>
    </source>
</evidence>
<dbReference type="InterPro" id="IPR033131">
    <property type="entry name" value="Pectinesterase_Asp_AS"/>
</dbReference>
<feature type="domain" description="Pectinesterase inhibitor" evidence="16">
    <location>
        <begin position="65"/>
        <end position="217"/>
    </location>
</feature>
<evidence type="ECO:0000259" key="16">
    <source>
        <dbReference type="SMART" id="SM00856"/>
    </source>
</evidence>
<evidence type="ECO:0000256" key="5">
    <source>
        <dbReference type="ARBA" id="ARBA00013229"/>
    </source>
</evidence>
<organism evidence="17 18">
    <name type="scientific">Morella rubra</name>
    <name type="common">Chinese bayberry</name>
    <dbReference type="NCBI Taxonomy" id="262757"/>
    <lineage>
        <taxon>Eukaryota</taxon>
        <taxon>Viridiplantae</taxon>
        <taxon>Streptophyta</taxon>
        <taxon>Embryophyta</taxon>
        <taxon>Tracheophyta</taxon>
        <taxon>Spermatophyta</taxon>
        <taxon>Magnoliopsida</taxon>
        <taxon>eudicotyledons</taxon>
        <taxon>Gunneridae</taxon>
        <taxon>Pentapetalae</taxon>
        <taxon>rosids</taxon>
        <taxon>fabids</taxon>
        <taxon>Fagales</taxon>
        <taxon>Myricaceae</taxon>
        <taxon>Morella</taxon>
    </lineage>
</organism>
<evidence type="ECO:0000256" key="11">
    <source>
        <dbReference type="ARBA" id="ARBA00047928"/>
    </source>
</evidence>
<comment type="similarity">
    <text evidence="4">In the C-terminal section; belongs to the pectinesterase family.</text>
</comment>
<keyword evidence="7 14" id="KW-0378">Hydrolase</keyword>
<evidence type="ECO:0000256" key="12">
    <source>
        <dbReference type="ARBA" id="ARBA00057335"/>
    </source>
</evidence>
<comment type="catalytic activity">
    <reaction evidence="11 14">
        <text>[(1-&gt;4)-alpha-D-galacturonosyl methyl ester](n) + n H2O = [(1-&gt;4)-alpha-D-galacturonosyl](n) + n methanol + n H(+)</text>
        <dbReference type="Rhea" id="RHEA:22380"/>
        <dbReference type="Rhea" id="RHEA-COMP:14570"/>
        <dbReference type="Rhea" id="RHEA-COMP:14573"/>
        <dbReference type="ChEBI" id="CHEBI:15377"/>
        <dbReference type="ChEBI" id="CHEBI:15378"/>
        <dbReference type="ChEBI" id="CHEBI:17790"/>
        <dbReference type="ChEBI" id="CHEBI:140522"/>
        <dbReference type="ChEBI" id="CHEBI:140523"/>
        <dbReference type="EC" id="3.1.1.11"/>
    </reaction>
</comment>
<evidence type="ECO:0000256" key="15">
    <source>
        <dbReference type="SAM" id="Phobius"/>
    </source>
</evidence>
<dbReference type="AlphaFoldDB" id="A0A6A1WJM6"/>
<keyword evidence="18" id="KW-1185">Reference proteome</keyword>
<evidence type="ECO:0000256" key="6">
    <source>
        <dbReference type="ARBA" id="ARBA00022512"/>
    </source>
</evidence>
<dbReference type="EC" id="3.1.1.11" evidence="5 14"/>
<dbReference type="OrthoDB" id="2019149at2759"/>
<dbReference type="InterPro" id="IPR000070">
    <property type="entry name" value="Pectinesterase_cat"/>
</dbReference>
<name>A0A6A1WJM6_9ROSI</name>
<keyword evidence="6" id="KW-0134">Cell wall</keyword>
<comment type="similarity">
    <text evidence="3">In the N-terminal section; belongs to the PMEI family.</text>
</comment>
<comment type="function">
    <text evidence="12">Acts in the modification of cell walls via demethylesterification of cell wall pectin.</text>
</comment>
<proteinExistence type="inferred from homology"/>
<keyword evidence="6" id="KW-0964">Secreted</keyword>
<dbReference type="NCBIfam" id="TIGR01614">
    <property type="entry name" value="PME_inhib"/>
    <property type="match status" value="1"/>
</dbReference>
<dbReference type="EMBL" id="RXIC02000019">
    <property type="protein sequence ID" value="KAB1225515.1"/>
    <property type="molecule type" value="Genomic_DNA"/>
</dbReference>
<evidence type="ECO:0000256" key="8">
    <source>
        <dbReference type="ARBA" id="ARBA00023085"/>
    </source>
</evidence>
<evidence type="ECO:0000256" key="2">
    <source>
        <dbReference type="ARBA" id="ARBA00005184"/>
    </source>
</evidence>
<dbReference type="GO" id="GO:0030599">
    <property type="term" value="F:pectinesterase activity"/>
    <property type="evidence" value="ECO:0007669"/>
    <property type="project" value="UniProtKB-UniRule"/>
</dbReference>
<dbReference type="GO" id="GO:0004857">
    <property type="term" value="F:enzyme inhibitor activity"/>
    <property type="evidence" value="ECO:0007669"/>
    <property type="project" value="InterPro"/>
</dbReference>
<dbReference type="GO" id="GO:0042545">
    <property type="term" value="P:cell wall modification"/>
    <property type="evidence" value="ECO:0007669"/>
    <property type="project" value="UniProtKB-UniRule"/>
</dbReference>
<dbReference type="PANTHER" id="PTHR31707">
    <property type="entry name" value="PECTINESTERASE"/>
    <property type="match status" value="1"/>
</dbReference>
<evidence type="ECO:0000256" key="4">
    <source>
        <dbReference type="ARBA" id="ARBA00007786"/>
    </source>
</evidence>
<dbReference type="PROSITE" id="PS00503">
    <property type="entry name" value="PECTINESTERASE_2"/>
    <property type="match status" value="1"/>
</dbReference>
<comment type="subcellular location">
    <subcellularLocation>
        <location evidence="1">Secreted</location>
        <location evidence="1">Cell wall</location>
    </subcellularLocation>
</comment>
<dbReference type="InterPro" id="IPR012334">
    <property type="entry name" value="Pectin_lyas_fold"/>
</dbReference>
<dbReference type="Gene3D" id="1.20.140.40">
    <property type="entry name" value="Invertase/pectin methylesterase inhibitor family protein"/>
    <property type="match status" value="1"/>
</dbReference>
<keyword evidence="10" id="KW-0325">Glycoprotein</keyword>
<dbReference type="UniPathway" id="UPA00545">
    <property type="reaction ID" value="UER00823"/>
</dbReference>
<dbReference type="InterPro" id="IPR006501">
    <property type="entry name" value="Pectinesterase_inhib_dom"/>
</dbReference>
<dbReference type="Pfam" id="PF04043">
    <property type="entry name" value="PMEI"/>
    <property type="match status" value="1"/>
</dbReference>
<evidence type="ECO:0000256" key="14">
    <source>
        <dbReference type="RuleBase" id="RU000589"/>
    </source>
</evidence>
<dbReference type="Proteomes" id="UP000516437">
    <property type="component" value="Chromosome 1"/>
</dbReference>
<accession>A0A6A1WJM6</accession>
<dbReference type="GO" id="GO:0045490">
    <property type="term" value="P:pectin catabolic process"/>
    <property type="evidence" value="ECO:0007669"/>
    <property type="project" value="UniProtKB-UniRule"/>
</dbReference>
<evidence type="ECO:0000256" key="1">
    <source>
        <dbReference type="ARBA" id="ARBA00004191"/>
    </source>
</evidence>
<evidence type="ECO:0000256" key="7">
    <source>
        <dbReference type="ARBA" id="ARBA00022801"/>
    </source>
</evidence>
<dbReference type="FunFam" id="2.160.20.10:FF:000001">
    <property type="entry name" value="Pectinesterase"/>
    <property type="match status" value="1"/>
</dbReference>
<feature type="transmembrane region" description="Helical" evidence="15">
    <location>
        <begin position="28"/>
        <end position="48"/>
    </location>
</feature>
<keyword evidence="9" id="KW-1015">Disulfide bond</keyword>
<dbReference type="SUPFAM" id="SSF101148">
    <property type="entry name" value="Plant invertase/pectin methylesterase inhibitor"/>
    <property type="match status" value="1"/>
</dbReference>
<sequence length="570" mass="62856">MSTYTDYGKVDEAEQARLDARRRSRRRITIISVSSIILVVVVVAAVLGTTSRNSGSKQGGNENQPLGSTLRAICSVTLYPDACYSSLAPNLGNTTQIEPEEVFKLANKVAIAELTEVAQRLSDPGILNRTADNMTAMALENCRELVSLSLDHLNDTLTAGSQSFSQAIDDLKTWQSSAGTFLQTCLDGFENANGTIKNTMDNHLKNSTELTSNSLAITSWIWDVFGSVKLRRLMSSPEEHQEPEWLHPNDRELLQSPDLRRKANIVVAKDGSSKYKTIKAALNAVPDKSKKRIVIYVKKGVYYENVQVTNNKWNVVMVGDGMTRTVVSGSLNFVDGTPTFATATFAVFGKGFMAVDMGFRNSAGPQKHQAVALMSNSDQSVFYRCIIDAFQDTLYAHVNRQFYRECNIYGTVDFIFGNSAVVLQLCNIFAKFPLPGQQNTITAQGKFDPNQNTGITINDCTILPLGNLRSVQTFLGRPWKLYSTTLFIGNNLGGLIDPKGWLPWVGTTAPSTIFYSEYLNYGPGSSKRYRVKWKGLRTINAQIANKFLVSSFLQGSKWIPAAGVPYEGSL</sequence>
<dbReference type="SMART" id="SM00856">
    <property type="entry name" value="PMEI"/>
    <property type="match status" value="1"/>
</dbReference>
<keyword evidence="15" id="KW-1133">Transmembrane helix</keyword>
<feature type="active site" evidence="13">
    <location>
        <position position="413"/>
    </location>
</feature>
<protein>
    <recommendedName>
        <fullName evidence="5 14">Pectinesterase</fullName>
        <ecNumber evidence="5 14">3.1.1.11</ecNumber>
    </recommendedName>
</protein>